<dbReference type="PANTHER" id="PTHR43791">
    <property type="entry name" value="PERMEASE-RELATED"/>
    <property type="match status" value="1"/>
</dbReference>
<dbReference type="Gene3D" id="1.20.1250.20">
    <property type="entry name" value="MFS general substrate transporter like domains"/>
    <property type="match status" value="2"/>
</dbReference>
<keyword evidence="2" id="KW-0813">Transport</keyword>
<dbReference type="InterPro" id="IPR011701">
    <property type="entry name" value="MFS"/>
</dbReference>
<sequence>MGFIQEKSDATLETQALDVPNEKVEVVDLVDEKYKQVSTSDSSFSSSASVTSTAIDVEGYVSNLEWTDKEESKVVFIIDTRLMPFVLLMTFVLNMDRTNISNAISDNLPANLGFGITGVNTATLLYSIVFTVITLITSSIAKRISPHRWIPILMCAWAIVTWAHALLQNYSGFLVVRFFIALTEAGFIPSSLIYLTGWYKTNELATRLSWFWGIQAFASAFSGLISFGIFNMSGIGGLYGWKWLFIIDGIITHIIGFIAIFYVPAGPFYTSGLLRGKKGWFTERQRQIAVTRIIRDDLSKVDQKAKVTWHDVKISVLDTKLWTHLLITFTSMMPHTPVATYLPTLIRNYGFSVTISNLLTVPAAIINLIISIAVGRSADKRGNYAFHALFGVIWSLAGFLALEFLPGNAGRWNFYAAALFVASSPVWHGMHIAWMSSNLAPLGKRTIALGAVIGAANICGVPGSQIYQASDAPRFFRGNWINFGVMLTAGVLLLTQHARYVLTNKLRQKKWNSFSDADKQEYLKNTKDEGSNRLDYRFRI</sequence>
<keyword evidence="3 6" id="KW-0812">Transmembrane</keyword>
<dbReference type="AlphaFoldDB" id="A0A0C9N3P9"/>
<evidence type="ECO:0000256" key="6">
    <source>
        <dbReference type="SAM" id="Phobius"/>
    </source>
</evidence>
<evidence type="ECO:0000256" key="2">
    <source>
        <dbReference type="ARBA" id="ARBA00022448"/>
    </source>
</evidence>
<keyword evidence="5 6" id="KW-0472">Membrane</keyword>
<feature type="transmembrane region" description="Helical" evidence="6">
    <location>
        <begin position="149"/>
        <end position="167"/>
    </location>
</feature>
<gene>
    <name evidence="8" type="ORF">MAM1_0250d08730</name>
</gene>
<dbReference type="Proteomes" id="UP000053815">
    <property type="component" value="Unassembled WGS sequence"/>
</dbReference>
<feature type="transmembrane region" description="Helical" evidence="6">
    <location>
        <begin position="208"/>
        <end position="231"/>
    </location>
</feature>
<feature type="domain" description="Major facilitator superfamily (MFS) profile" evidence="7">
    <location>
        <begin position="82"/>
        <end position="507"/>
    </location>
</feature>
<accession>A0A0C9N3P9</accession>
<feature type="transmembrane region" description="Helical" evidence="6">
    <location>
        <begin position="446"/>
        <end position="468"/>
    </location>
</feature>
<evidence type="ECO:0000256" key="5">
    <source>
        <dbReference type="ARBA" id="ARBA00023136"/>
    </source>
</evidence>
<organism evidence="8">
    <name type="scientific">Mucor ambiguus</name>
    <dbReference type="NCBI Taxonomy" id="91626"/>
    <lineage>
        <taxon>Eukaryota</taxon>
        <taxon>Fungi</taxon>
        <taxon>Fungi incertae sedis</taxon>
        <taxon>Mucoromycota</taxon>
        <taxon>Mucoromycotina</taxon>
        <taxon>Mucoromycetes</taxon>
        <taxon>Mucorales</taxon>
        <taxon>Mucorineae</taxon>
        <taxon>Mucoraceae</taxon>
        <taxon>Mucor</taxon>
    </lineage>
</organism>
<name>A0A0C9N3P9_9FUNG</name>
<keyword evidence="4 6" id="KW-1133">Transmembrane helix</keyword>
<feature type="transmembrane region" description="Helical" evidence="6">
    <location>
        <begin position="349"/>
        <end position="372"/>
    </location>
</feature>
<dbReference type="Pfam" id="PF07690">
    <property type="entry name" value="MFS_1"/>
    <property type="match status" value="1"/>
</dbReference>
<feature type="transmembrane region" description="Helical" evidence="6">
    <location>
        <begin position="113"/>
        <end position="137"/>
    </location>
</feature>
<dbReference type="GO" id="GO:0022857">
    <property type="term" value="F:transmembrane transporter activity"/>
    <property type="evidence" value="ECO:0007669"/>
    <property type="project" value="InterPro"/>
</dbReference>
<evidence type="ECO:0000256" key="1">
    <source>
        <dbReference type="ARBA" id="ARBA00004141"/>
    </source>
</evidence>
<feature type="transmembrane region" description="Helical" evidence="6">
    <location>
        <begin position="321"/>
        <end position="343"/>
    </location>
</feature>
<evidence type="ECO:0000259" key="7">
    <source>
        <dbReference type="PROSITE" id="PS50850"/>
    </source>
</evidence>
<dbReference type="OrthoDB" id="1935484at2759"/>
<evidence type="ECO:0000313" key="9">
    <source>
        <dbReference type="Proteomes" id="UP000053815"/>
    </source>
</evidence>
<dbReference type="PANTHER" id="PTHR43791:SF86">
    <property type="entry name" value="MAJOR FACILITATOR SUPERFAMILY (MFS) PROFILE DOMAIN-CONTAINING PROTEIN"/>
    <property type="match status" value="1"/>
</dbReference>
<feature type="transmembrane region" description="Helical" evidence="6">
    <location>
        <begin position="384"/>
        <end position="402"/>
    </location>
</feature>
<evidence type="ECO:0000256" key="3">
    <source>
        <dbReference type="ARBA" id="ARBA00022692"/>
    </source>
</evidence>
<reference evidence="8" key="1">
    <citation type="submission" date="2014-09" db="EMBL/GenBank/DDBJ databases">
        <title>Draft genome sequence of an oleaginous Mucoromycotina fungus Mucor ambiguus NBRC6742.</title>
        <authorList>
            <person name="Takeda I."/>
            <person name="Yamane N."/>
            <person name="Morita T."/>
            <person name="Tamano K."/>
            <person name="Machida M."/>
            <person name="Baker S."/>
            <person name="Koike H."/>
        </authorList>
    </citation>
    <scope>NUCLEOTIDE SEQUENCE</scope>
    <source>
        <strain evidence="8">NBRC 6742</strain>
    </source>
</reference>
<evidence type="ECO:0000256" key="4">
    <source>
        <dbReference type="ARBA" id="ARBA00022989"/>
    </source>
</evidence>
<dbReference type="InterPro" id="IPR036259">
    <property type="entry name" value="MFS_trans_sf"/>
</dbReference>
<protein>
    <submittedName>
        <fullName evidence="8">MFS general substrate transporter</fullName>
    </submittedName>
</protein>
<dbReference type="InterPro" id="IPR020846">
    <property type="entry name" value="MFS_dom"/>
</dbReference>
<dbReference type="STRING" id="91626.A0A0C9N3P9"/>
<feature type="transmembrane region" description="Helical" evidence="6">
    <location>
        <begin position="480"/>
        <end position="502"/>
    </location>
</feature>
<dbReference type="PROSITE" id="PS50850">
    <property type="entry name" value="MFS"/>
    <property type="match status" value="1"/>
</dbReference>
<comment type="subcellular location">
    <subcellularLocation>
        <location evidence="1">Membrane</location>
        <topology evidence="1">Multi-pass membrane protein</topology>
    </subcellularLocation>
</comment>
<feature type="transmembrane region" description="Helical" evidence="6">
    <location>
        <begin position="243"/>
        <end position="265"/>
    </location>
</feature>
<feature type="transmembrane region" description="Helical" evidence="6">
    <location>
        <begin position="173"/>
        <end position="196"/>
    </location>
</feature>
<keyword evidence="9" id="KW-1185">Reference proteome</keyword>
<evidence type="ECO:0000313" key="8">
    <source>
        <dbReference type="EMBL" id="GAN09208.1"/>
    </source>
</evidence>
<dbReference type="GO" id="GO:0016020">
    <property type="term" value="C:membrane"/>
    <property type="evidence" value="ECO:0007669"/>
    <property type="project" value="UniProtKB-SubCell"/>
</dbReference>
<proteinExistence type="predicted"/>
<feature type="transmembrane region" description="Helical" evidence="6">
    <location>
        <begin position="414"/>
        <end position="434"/>
    </location>
</feature>
<dbReference type="EMBL" id="DF836539">
    <property type="protein sequence ID" value="GAN09208.1"/>
    <property type="molecule type" value="Genomic_DNA"/>
</dbReference>
<dbReference type="SUPFAM" id="SSF103473">
    <property type="entry name" value="MFS general substrate transporter"/>
    <property type="match status" value="1"/>
</dbReference>